<evidence type="ECO:0000313" key="2">
    <source>
        <dbReference type="EMBL" id="KRL66903.1"/>
    </source>
</evidence>
<sequence>MIRKILTNAMWTILVLAPFMVLFTWDHFFTPIIGAHAKWIPPIISIVVLIVGLRAFIKGYGVVEPIKQEVKKDK</sequence>
<keyword evidence="1" id="KW-0472">Membrane</keyword>
<keyword evidence="1" id="KW-1133">Transmembrane helix</keyword>
<dbReference type="STRING" id="1423815.FC27_GL002229"/>
<proteinExistence type="predicted"/>
<keyword evidence="3" id="KW-1185">Reference proteome</keyword>
<accession>A0A0R1SCL6</accession>
<dbReference type="AlphaFoldDB" id="A0A0R1SCL6"/>
<reference evidence="2 3" key="1">
    <citation type="journal article" date="2015" name="Genome Announc.">
        <title>Expanding the biotechnology potential of lactobacilli through comparative genomics of 213 strains and associated genera.</title>
        <authorList>
            <person name="Sun Z."/>
            <person name="Harris H.M."/>
            <person name="McCann A."/>
            <person name="Guo C."/>
            <person name="Argimon S."/>
            <person name="Zhang W."/>
            <person name="Yang X."/>
            <person name="Jeffery I.B."/>
            <person name="Cooney J.C."/>
            <person name="Kagawa T.F."/>
            <person name="Liu W."/>
            <person name="Song Y."/>
            <person name="Salvetti E."/>
            <person name="Wrobel A."/>
            <person name="Rasinkangas P."/>
            <person name="Parkhill J."/>
            <person name="Rea M.C."/>
            <person name="O'Sullivan O."/>
            <person name="Ritari J."/>
            <person name="Douillard F.P."/>
            <person name="Paul Ross R."/>
            <person name="Yang R."/>
            <person name="Briner A.E."/>
            <person name="Felis G.E."/>
            <person name="de Vos W.M."/>
            <person name="Barrangou R."/>
            <person name="Klaenhammer T.R."/>
            <person name="Caufield P.W."/>
            <person name="Cui Y."/>
            <person name="Zhang H."/>
            <person name="O'Toole P.W."/>
        </authorList>
    </citation>
    <scope>NUCLEOTIDE SEQUENCE [LARGE SCALE GENOMIC DNA]</scope>
    <source>
        <strain evidence="2 3">DSM 14857</strain>
    </source>
</reference>
<feature type="transmembrane region" description="Helical" evidence="1">
    <location>
        <begin position="39"/>
        <end position="57"/>
    </location>
</feature>
<organism evidence="2 3">
    <name type="scientific">Companilactobacillus versmoldensis DSM 14857 = KCTC 3814</name>
    <dbReference type="NCBI Taxonomy" id="1423815"/>
    <lineage>
        <taxon>Bacteria</taxon>
        <taxon>Bacillati</taxon>
        <taxon>Bacillota</taxon>
        <taxon>Bacilli</taxon>
        <taxon>Lactobacillales</taxon>
        <taxon>Lactobacillaceae</taxon>
        <taxon>Companilactobacillus</taxon>
    </lineage>
</organism>
<evidence type="ECO:0000313" key="3">
    <source>
        <dbReference type="Proteomes" id="UP000051647"/>
    </source>
</evidence>
<protein>
    <submittedName>
        <fullName evidence="2">Uncharacterized protein</fullName>
    </submittedName>
</protein>
<name>A0A0R1SCL6_9LACO</name>
<keyword evidence="1" id="KW-0812">Transmembrane</keyword>
<gene>
    <name evidence="2" type="ORF">FC27_GL002229</name>
</gene>
<comment type="caution">
    <text evidence="2">The sequence shown here is derived from an EMBL/GenBank/DDBJ whole genome shotgun (WGS) entry which is preliminary data.</text>
</comment>
<dbReference type="Proteomes" id="UP000051647">
    <property type="component" value="Unassembled WGS sequence"/>
</dbReference>
<dbReference type="PATRIC" id="fig|1423815.3.peg.2287"/>
<feature type="transmembrane region" description="Helical" evidence="1">
    <location>
        <begin position="12"/>
        <end position="33"/>
    </location>
</feature>
<dbReference type="EMBL" id="AZFA01000009">
    <property type="protein sequence ID" value="KRL66903.1"/>
    <property type="molecule type" value="Genomic_DNA"/>
</dbReference>
<evidence type="ECO:0000256" key="1">
    <source>
        <dbReference type="SAM" id="Phobius"/>
    </source>
</evidence>
<dbReference type="RefSeq" id="WP_010624729.1">
    <property type="nucleotide sequence ID" value="NZ_AZFA01000009.1"/>
</dbReference>